<proteinExistence type="predicted"/>
<dbReference type="PANTHER" id="PTHR35374:SF1">
    <property type="entry name" value="PROTEIN KINASE DOMAIN-CONTAINING PROTEIN"/>
    <property type="match status" value="1"/>
</dbReference>
<accession>A0A195BLS7</accession>
<name>A0A195BLS7_9HYME</name>
<gene>
    <name evidence="1" type="ORF">ALC53_04385</name>
</gene>
<protein>
    <submittedName>
        <fullName evidence="1">Uncharacterized protein</fullName>
    </submittedName>
</protein>
<dbReference type="EMBL" id="KQ976449">
    <property type="protein sequence ID" value="KYM85800.1"/>
    <property type="molecule type" value="Genomic_DNA"/>
</dbReference>
<organism evidence="1 2">
    <name type="scientific">Atta colombica</name>
    <dbReference type="NCBI Taxonomy" id="520822"/>
    <lineage>
        <taxon>Eukaryota</taxon>
        <taxon>Metazoa</taxon>
        <taxon>Ecdysozoa</taxon>
        <taxon>Arthropoda</taxon>
        <taxon>Hexapoda</taxon>
        <taxon>Insecta</taxon>
        <taxon>Pterygota</taxon>
        <taxon>Neoptera</taxon>
        <taxon>Endopterygota</taxon>
        <taxon>Hymenoptera</taxon>
        <taxon>Apocrita</taxon>
        <taxon>Aculeata</taxon>
        <taxon>Formicoidea</taxon>
        <taxon>Formicidae</taxon>
        <taxon>Myrmicinae</taxon>
        <taxon>Atta</taxon>
    </lineage>
</organism>
<dbReference type="AlphaFoldDB" id="A0A195BLS7"/>
<evidence type="ECO:0000313" key="2">
    <source>
        <dbReference type="Proteomes" id="UP000078540"/>
    </source>
</evidence>
<keyword evidence="2" id="KW-1185">Reference proteome</keyword>
<dbReference type="Proteomes" id="UP000078540">
    <property type="component" value="Unassembled WGS sequence"/>
</dbReference>
<dbReference type="PANTHER" id="PTHR35374">
    <property type="entry name" value="CYCLIN-DEPENDENT KINASE 11A-LIKE"/>
    <property type="match status" value="1"/>
</dbReference>
<evidence type="ECO:0000313" key="1">
    <source>
        <dbReference type="EMBL" id="KYM85800.1"/>
    </source>
</evidence>
<dbReference type="STRING" id="520822.A0A195BLS7"/>
<sequence length="165" mass="18969">MSKSHARRFGEDLLETLERNPWGIPYKIALKKLHVGASSIVESLLKLFKIGCKRRKVERLRMNAHKHAHKHQSQGRLLSNRGYKYKYVIAPLMSITSKKQKKISGKGLFHAILNDNAIDYVHWDDPNELVDRLLINASHRASNNAQNNEMLSIIEELHETGLIIN</sequence>
<reference evidence="1 2" key="1">
    <citation type="submission" date="2015-09" db="EMBL/GenBank/DDBJ databases">
        <title>Atta colombica WGS genome.</title>
        <authorList>
            <person name="Nygaard S."/>
            <person name="Hu H."/>
            <person name="Boomsma J."/>
            <person name="Zhang G."/>
        </authorList>
    </citation>
    <scope>NUCLEOTIDE SEQUENCE [LARGE SCALE GENOMIC DNA]</scope>
    <source>
        <strain evidence="1">Treedump-2</strain>
        <tissue evidence="1">Whole body</tissue>
    </source>
</reference>